<evidence type="ECO:0000313" key="2">
    <source>
        <dbReference type="EMBL" id="KAK8758731.1"/>
    </source>
</evidence>
<gene>
    <name evidence="2" type="ORF">V5799_003638</name>
</gene>
<dbReference type="Proteomes" id="UP001321473">
    <property type="component" value="Unassembled WGS sequence"/>
</dbReference>
<protein>
    <submittedName>
        <fullName evidence="2">Uncharacterized protein</fullName>
    </submittedName>
</protein>
<keyword evidence="3" id="KW-1185">Reference proteome</keyword>
<name>A0AAQ4D8E1_AMBAM</name>
<accession>A0AAQ4D8E1</accession>
<evidence type="ECO:0000313" key="3">
    <source>
        <dbReference type="Proteomes" id="UP001321473"/>
    </source>
</evidence>
<reference evidence="2 3" key="1">
    <citation type="journal article" date="2023" name="Arcadia Sci">
        <title>De novo assembly of a long-read Amblyomma americanum tick genome.</title>
        <authorList>
            <person name="Chou S."/>
            <person name="Poskanzer K.E."/>
            <person name="Rollins M."/>
            <person name="Thuy-Boun P.S."/>
        </authorList>
    </citation>
    <scope>NUCLEOTIDE SEQUENCE [LARGE SCALE GENOMIC DNA]</scope>
    <source>
        <strain evidence="2">F_SG_1</strain>
        <tissue evidence="2">Salivary glands</tissue>
    </source>
</reference>
<dbReference type="EMBL" id="JARKHS020033755">
    <property type="protein sequence ID" value="KAK8758731.1"/>
    <property type="molecule type" value="Genomic_DNA"/>
</dbReference>
<dbReference type="AlphaFoldDB" id="A0AAQ4D8E1"/>
<proteinExistence type="predicted"/>
<evidence type="ECO:0000256" key="1">
    <source>
        <dbReference type="SAM" id="MobiDB-lite"/>
    </source>
</evidence>
<comment type="caution">
    <text evidence="2">The sequence shown here is derived from an EMBL/GenBank/DDBJ whole genome shotgun (WGS) entry which is preliminary data.</text>
</comment>
<organism evidence="2 3">
    <name type="scientific">Amblyomma americanum</name>
    <name type="common">Lone star tick</name>
    <dbReference type="NCBI Taxonomy" id="6943"/>
    <lineage>
        <taxon>Eukaryota</taxon>
        <taxon>Metazoa</taxon>
        <taxon>Ecdysozoa</taxon>
        <taxon>Arthropoda</taxon>
        <taxon>Chelicerata</taxon>
        <taxon>Arachnida</taxon>
        <taxon>Acari</taxon>
        <taxon>Parasitiformes</taxon>
        <taxon>Ixodida</taxon>
        <taxon>Ixodoidea</taxon>
        <taxon>Ixodidae</taxon>
        <taxon>Amblyomminae</taxon>
        <taxon>Amblyomma</taxon>
    </lineage>
</organism>
<sequence>MEVVEGDEVDPREFTAPGQWFQCRGKKVVPLEKSRREIEAEQFRLRQAGRKLAAFSVEKQEAQIPEGADKIILRPKGGLDRLLQRGLAYLTKIIKASAGVNIQETEEEDIVIPNTKQHSILIARTSEERKMKYVSINLIKLGEEEQVPVFAYVATPDGCGKGVVHGVDRIFTQEEIMQMLRHKANPEVIGVRRLGKDCRAREPGPPVEPEAHQQPIMVRAKA</sequence>
<feature type="region of interest" description="Disordered" evidence="1">
    <location>
        <begin position="200"/>
        <end position="222"/>
    </location>
</feature>